<name>A0A183UR05_TOXCA</name>
<gene>
    <name evidence="2" type="ORF">TCNE_LOCUS10925</name>
</gene>
<feature type="domain" description="URB1 C-terminal" evidence="1">
    <location>
        <begin position="202"/>
        <end position="395"/>
    </location>
</feature>
<organism evidence="3 4">
    <name type="scientific">Toxocara canis</name>
    <name type="common">Canine roundworm</name>
    <dbReference type="NCBI Taxonomy" id="6265"/>
    <lineage>
        <taxon>Eukaryota</taxon>
        <taxon>Metazoa</taxon>
        <taxon>Ecdysozoa</taxon>
        <taxon>Nematoda</taxon>
        <taxon>Chromadorea</taxon>
        <taxon>Rhabditida</taxon>
        <taxon>Spirurina</taxon>
        <taxon>Ascaridomorpha</taxon>
        <taxon>Ascaridoidea</taxon>
        <taxon>Toxocaridae</taxon>
        <taxon>Toxocara</taxon>
    </lineage>
</organism>
<evidence type="ECO:0000313" key="4">
    <source>
        <dbReference type="WBParaSite" id="TCNE_0001092501-mRNA-1"/>
    </source>
</evidence>
<sequence>MVSSKRRRVDTEAVDEDFVERRKFEKYKRKILSDEEPISFKTIRHLKELLADSKDDINFVTFVSGAVTQRLVCTLLCEYGATVVEKDRAIYDLLFLLERTYHIPLRPLAPLVWGPRSKANYENLRKLGQTLHTRLTSDQVLEYLDARRVWFTLLKLDVANYSNDGGNNGELYDYRFILRLLISILEPGAELSSRKFIESNALSFAFAATSVKCHSDRALSYVILRRFLSHLSDLSVEDFVEKSLFIYLIRFFRNSIERPNQRIPHVVSHFFARTSKLLLNAADPVYGPVLSFLLLKPTIDLGNVPEFYKLFLSSSTEHYREERHWILTLIADSLIEPNDYNVFQKRYGIKLCLSLFTSSISDMESRKLVLIILRSALKHQSVAKDLFHRQNLQSWIVLTIQQQTVTRWEKVFLCQLFVTLLEHVRTDYLNDESLTSDEIALQQKICQMLGAKVELYELKVQKVLAEEDDEGKAMWWQKLDDVMNTEWKRVDSES</sequence>
<evidence type="ECO:0000313" key="3">
    <source>
        <dbReference type="Proteomes" id="UP000050794"/>
    </source>
</evidence>
<dbReference type="Pfam" id="PF16201">
    <property type="entry name" value="NopRA1"/>
    <property type="match status" value="1"/>
</dbReference>
<dbReference type="EMBL" id="UYWY01020666">
    <property type="protein sequence ID" value="VDM42246.1"/>
    <property type="molecule type" value="Genomic_DNA"/>
</dbReference>
<accession>A0A183UR05</accession>
<dbReference type="PANTHER" id="PTHR13500">
    <property type="entry name" value="NUCLEOLAR PRERIBOSOMAL-ASSOCIATED PROTEIN 1"/>
    <property type="match status" value="1"/>
</dbReference>
<proteinExistence type="predicted"/>
<keyword evidence="3" id="KW-1185">Reference proteome</keyword>
<dbReference type="InterPro" id="IPR032436">
    <property type="entry name" value="URB1_C"/>
</dbReference>
<dbReference type="AlphaFoldDB" id="A0A183UR05"/>
<evidence type="ECO:0000313" key="2">
    <source>
        <dbReference type="EMBL" id="VDM42246.1"/>
    </source>
</evidence>
<reference evidence="4" key="1">
    <citation type="submission" date="2016-06" db="UniProtKB">
        <authorList>
            <consortium name="WormBaseParasite"/>
        </authorList>
    </citation>
    <scope>IDENTIFICATION</scope>
</reference>
<evidence type="ECO:0000259" key="1">
    <source>
        <dbReference type="Pfam" id="PF16201"/>
    </source>
</evidence>
<dbReference type="PANTHER" id="PTHR13500:SF0">
    <property type="entry name" value="NUCLEOLAR PRE-RIBOSOMAL-ASSOCIATED PROTEIN 1"/>
    <property type="match status" value="1"/>
</dbReference>
<dbReference type="GO" id="GO:0000466">
    <property type="term" value="P:maturation of 5.8S rRNA from tricistronic rRNA transcript (SSU-rRNA, 5.8S rRNA, LSU-rRNA)"/>
    <property type="evidence" value="ECO:0007669"/>
    <property type="project" value="TreeGrafter"/>
</dbReference>
<dbReference type="GO" id="GO:0005730">
    <property type="term" value="C:nucleolus"/>
    <property type="evidence" value="ECO:0007669"/>
    <property type="project" value="TreeGrafter"/>
</dbReference>
<dbReference type="GO" id="GO:0000463">
    <property type="term" value="P:maturation of LSU-rRNA from tricistronic rRNA transcript (SSU-rRNA, 5.8S rRNA, LSU-rRNA)"/>
    <property type="evidence" value="ECO:0007669"/>
    <property type="project" value="TreeGrafter"/>
</dbReference>
<protein>
    <submittedName>
        <fullName evidence="4">Nucleolar pre-ribosomal-associated protein 1</fullName>
    </submittedName>
</protein>
<reference evidence="2 3" key="2">
    <citation type="submission" date="2018-11" db="EMBL/GenBank/DDBJ databases">
        <authorList>
            <consortium name="Pathogen Informatics"/>
        </authorList>
    </citation>
    <scope>NUCLEOTIDE SEQUENCE [LARGE SCALE GENOMIC DNA]</scope>
</reference>
<dbReference type="Proteomes" id="UP000050794">
    <property type="component" value="Unassembled WGS sequence"/>
</dbReference>
<dbReference type="WBParaSite" id="TCNE_0001092501-mRNA-1">
    <property type="protein sequence ID" value="TCNE_0001092501-mRNA-1"/>
    <property type="gene ID" value="TCNE_0001092501"/>
</dbReference>
<dbReference type="InterPro" id="IPR039844">
    <property type="entry name" value="URB1"/>
</dbReference>